<dbReference type="KEGG" id="clt:CM240_2257"/>
<keyword evidence="3 8" id="KW-0813">Transport</keyword>
<accession>W6S0P3</accession>
<evidence type="ECO:0000256" key="7">
    <source>
        <dbReference type="ARBA" id="ARBA00023136"/>
    </source>
</evidence>
<dbReference type="Gene3D" id="1.10.1760.20">
    <property type="match status" value="1"/>
</dbReference>
<keyword evidence="6 9" id="KW-1133">Transmembrane helix</keyword>
<name>W6S0P3_9CLOT</name>
<protein>
    <recommendedName>
        <fullName evidence="8">Riboflavin transporter</fullName>
    </recommendedName>
</protein>
<evidence type="ECO:0000313" key="10">
    <source>
        <dbReference type="EMBL" id="CDM69399.1"/>
    </source>
</evidence>
<comment type="function">
    <text evidence="8">Probably a riboflavin-binding protein that interacts with the energy-coupling factor (ECF) ABC-transporter complex.</text>
</comment>
<keyword evidence="7 8" id="KW-0472">Membrane</keyword>
<gene>
    <name evidence="10" type="ORF">CM240_2257</name>
</gene>
<dbReference type="GO" id="GO:0005886">
    <property type="term" value="C:plasma membrane"/>
    <property type="evidence" value="ECO:0007669"/>
    <property type="project" value="UniProtKB-SubCell"/>
</dbReference>
<dbReference type="EMBL" id="HG917868">
    <property type="protein sequence ID" value="CDM69399.1"/>
    <property type="molecule type" value="Genomic_DNA"/>
</dbReference>
<evidence type="ECO:0000256" key="1">
    <source>
        <dbReference type="ARBA" id="ARBA00004651"/>
    </source>
</evidence>
<evidence type="ECO:0000256" key="9">
    <source>
        <dbReference type="SAM" id="Phobius"/>
    </source>
</evidence>
<dbReference type="PATRIC" id="fig|1216932.3.peg.2239"/>
<dbReference type="PANTHER" id="PTHR38438:SF1">
    <property type="entry name" value="RIBOFLAVIN TRANSPORTER RIBU"/>
    <property type="match status" value="1"/>
</dbReference>
<dbReference type="RefSeq" id="WP_044039172.1">
    <property type="nucleotide sequence ID" value="NZ_HG917868.1"/>
</dbReference>
<evidence type="ECO:0000256" key="5">
    <source>
        <dbReference type="ARBA" id="ARBA00022692"/>
    </source>
</evidence>
<dbReference type="GO" id="GO:0032217">
    <property type="term" value="F:riboflavin transmembrane transporter activity"/>
    <property type="evidence" value="ECO:0007669"/>
    <property type="project" value="UniProtKB-UniRule"/>
</dbReference>
<sequence>MNKKLNKMVKISILSVLALIFMFIEVPLPIFPSFLKIEVSDIPAVVGAIIYGPVAGVIIELIKNLLHGILMTSTGFVGELANFIVGSAFVIPVGLIYNRTNIKFKLLVSSILGVVFMVLVAAIGNYFIFLPLYEKVMGWNLNDFVAMGAAINSSITNVKSLVILSIAPFNVLKGTIVAVVTAVIIKPLSSIIEKEKKAL</sequence>
<feature type="transmembrane region" description="Helical" evidence="9">
    <location>
        <begin position="12"/>
        <end position="30"/>
    </location>
</feature>
<proteinExistence type="inferred from homology"/>
<feature type="transmembrane region" description="Helical" evidence="9">
    <location>
        <begin position="42"/>
        <end position="62"/>
    </location>
</feature>
<keyword evidence="4 8" id="KW-1003">Cell membrane</keyword>
<keyword evidence="11" id="KW-1185">Reference proteome</keyword>
<evidence type="ECO:0000256" key="4">
    <source>
        <dbReference type="ARBA" id="ARBA00022475"/>
    </source>
</evidence>
<organism evidence="10 11">
    <name type="scientific">Clostridium bornimense</name>
    <dbReference type="NCBI Taxonomy" id="1216932"/>
    <lineage>
        <taxon>Bacteria</taxon>
        <taxon>Bacillati</taxon>
        <taxon>Bacillota</taxon>
        <taxon>Clostridia</taxon>
        <taxon>Eubacteriales</taxon>
        <taxon>Clostridiaceae</taxon>
        <taxon>Clostridium</taxon>
    </lineage>
</organism>
<dbReference type="OrthoDB" id="9809216at2"/>
<feature type="transmembrane region" description="Helical" evidence="9">
    <location>
        <begin position="74"/>
        <end position="95"/>
    </location>
</feature>
<reference evidence="10 11" key="1">
    <citation type="submission" date="2013-11" db="EMBL/GenBank/DDBJ databases">
        <title>Complete genome sequence of Clostridum sp. M2/40.</title>
        <authorList>
            <person name="Wibberg D."/>
            <person name="Puehler A."/>
            <person name="Schlueter A."/>
        </authorList>
    </citation>
    <scope>NUCLEOTIDE SEQUENCE [LARGE SCALE GENOMIC DNA]</scope>
    <source>
        <strain evidence="11">M2/40</strain>
    </source>
</reference>
<dbReference type="PANTHER" id="PTHR38438">
    <property type="entry name" value="RIBOFLAVIN TRANSPORTER RIBU"/>
    <property type="match status" value="1"/>
</dbReference>
<dbReference type="PIRSF" id="PIRSF037778">
    <property type="entry name" value="UCP037778_transp_RibU"/>
    <property type="match status" value="1"/>
</dbReference>
<evidence type="ECO:0000313" key="11">
    <source>
        <dbReference type="Proteomes" id="UP000019426"/>
    </source>
</evidence>
<evidence type="ECO:0000256" key="6">
    <source>
        <dbReference type="ARBA" id="ARBA00022989"/>
    </source>
</evidence>
<dbReference type="Pfam" id="PF12822">
    <property type="entry name" value="ECF_trnsprt"/>
    <property type="match status" value="1"/>
</dbReference>
<dbReference type="eggNOG" id="COG3601">
    <property type="taxonomic scope" value="Bacteria"/>
</dbReference>
<evidence type="ECO:0000256" key="8">
    <source>
        <dbReference type="PIRNR" id="PIRNR037778"/>
    </source>
</evidence>
<feature type="transmembrane region" description="Helical" evidence="9">
    <location>
        <begin position="107"/>
        <end position="129"/>
    </location>
</feature>
<dbReference type="STRING" id="1216932.CM240_2257"/>
<evidence type="ECO:0000256" key="2">
    <source>
        <dbReference type="ARBA" id="ARBA00005540"/>
    </source>
</evidence>
<dbReference type="AlphaFoldDB" id="W6S0P3"/>
<dbReference type="InterPro" id="IPR024529">
    <property type="entry name" value="ECF_trnsprt_substrate-spec"/>
</dbReference>
<evidence type="ECO:0000256" key="3">
    <source>
        <dbReference type="ARBA" id="ARBA00022448"/>
    </source>
</evidence>
<dbReference type="HOGENOM" id="CLU_086673_1_0_9"/>
<comment type="similarity">
    <text evidence="2 8">Belongs to the prokaryotic riboflavin transporter (P-RFT) (TC 2.A.87) family.</text>
</comment>
<keyword evidence="5 9" id="KW-0812">Transmembrane</keyword>
<dbReference type="Proteomes" id="UP000019426">
    <property type="component" value="Chromosome M2/40_rep1"/>
</dbReference>
<comment type="subcellular location">
    <subcellularLocation>
        <location evidence="1">Cell membrane</location>
        <topology evidence="1">Multi-pass membrane protein</topology>
    </subcellularLocation>
</comment>
<feature type="transmembrane region" description="Helical" evidence="9">
    <location>
        <begin position="161"/>
        <end position="185"/>
    </location>
</feature>
<dbReference type="InterPro" id="IPR025720">
    <property type="entry name" value="RibU"/>
</dbReference>